<evidence type="ECO:0000256" key="1">
    <source>
        <dbReference type="ARBA" id="ARBA00010790"/>
    </source>
</evidence>
<proteinExistence type="inferred from homology"/>
<evidence type="ECO:0000256" key="4">
    <source>
        <dbReference type="ARBA" id="ARBA00023002"/>
    </source>
</evidence>
<dbReference type="PROSITE" id="PS51318">
    <property type="entry name" value="TAT"/>
    <property type="match status" value="1"/>
</dbReference>
<dbReference type="Pfam" id="PF01266">
    <property type="entry name" value="DAO"/>
    <property type="match status" value="1"/>
</dbReference>
<dbReference type="InterPro" id="IPR036188">
    <property type="entry name" value="FAD/NAD-bd_sf"/>
</dbReference>
<keyword evidence="4 7" id="KW-0560">Oxidoreductase</keyword>
<dbReference type="PANTHER" id="PTHR46056:SF12">
    <property type="entry name" value="LONG-CHAIN-ALCOHOL OXIDASE"/>
    <property type="match status" value="1"/>
</dbReference>
<dbReference type="EC" id="1.1.99.3" evidence="7"/>
<gene>
    <name evidence="7" type="ORF">roselon_02798</name>
</gene>
<dbReference type="InterPro" id="IPR007867">
    <property type="entry name" value="GMC_OxRtase_C"/>
</dbReference>
<dbReference type="PATRIC" id="fig|1294273.3.peg.2761"/>
<dbReference type="EMBL" id="CP004372">
    <property type="protein sequence ID" value="AHM05096.1"/>
    <property type="molecule type" value="Genomic_DNA"/>
</dbReference>
<evidence type="ECO:0000259" key="5">
    <source>
        <dbReference type="Pfam" id="PF01266"/>
    </source>
</evidence>
<dbReference type="OrthoDB" id="9798604at2"/>
<dbReference type="HOGENOM" id="CLU_008878_2_0_5"/>
<dbReference type="Pfam" id="PF13618">
    <property type="entry name" value="Gluconate_2-dh3"/>
    <property type="match status" value="1"/>
</dbReference>
<dbReference type="SUPFAM" id="SSF54373">
    <property type="entry name" value="FAD-linked reductases, C-terminal domain"/>
    <property type="match status" value="1"/>
</dbReference>
<feature type="domain" description="FAD dependent oxidoreductase" evidence="5">
    <location>
        <begin position="249"/>
        <end position="332"/>
    </location>
</feature>
<keyword evidence="8" id="KW-1185">Reference proteome</keyword>
<evidence type="ECO:0000313" key="8">
    <source>
        <dbReference type="Proteomes" id="UP000019593"/>
    </source>
</evidence>
<dbReference type="STRING" id="1294273.roselon_02798"/>
<name>W8S823_9RHOB</name>
<dbReference type="eggNOG" id="COG2303">
    <property type="taxonomic scope" value="Bacteria"/>
</dbReference>
<evidence type="ECO:0000256" key="2">
    <source>
        <dbReference type="ARBA" id="ARBA00022630"/>
    </source>
</evidence>
<keyword evidence="3" id="KW-0274">FAD</keyword>
<organism evidence="7 8">
    <name type="scientific">Roseicyclus elongatus DSM 19469</name>
    <dbReference type="NCBI Taxonomy" id="1294273"/>
    <lineage>
        <taxon>Bacteria</taxon>
        <taxon>Pseudomonadati</taxon>
        <taxon>Pseudomonadota</taxon>
        <taxon>Alphaproteobacteria</taxon>
        <taxon>Rhodobacterales</taxon>
        <taxon>Roseobacteraceae</taxon>
        <taxon>Roseicyclus</taxon>
    </lineage>
</organism>
<evidence type="ECO:0000256" key="3">
    <source>
        <dbReference type="ARBA" id="ARBA00022827"/>
    </source>
</evidence>
<dbReference type="SUPFAM" id="SSF51905">
    <property type="entry name" value="FAD/NAD(P)-binding domain"/>
    <property type="match status" value="1"/>
</dbReference>
<dbReference type="KEGG" id="red:roselon_02798"/>
<evidence type="ECO:0000313" key="7">
    <source>
        <dbReference type="EMBL" id="AHM05096.1"/>
    </source>
</evidence>
<dbReference type="AlphaFoldDB" id="W8S823"/>
<dbReference type="PANTHER" id="PTHR46056">
    <property type="entry name" value="LONG-CHAIN-ALCOHOL OXIDASE"/>
    <property type="match status" value="1"/>
</dbReference>
<dbReference type="RefSeq" id="WP_084613788.1">
    <property type="nucleotide sequence ID" value="NZ_CP004372.1"/>
</dbReference>
<protein>
    <submittedName>
        <fullName evidence="7">Gluconate 2-dehydrogenase, membrane-bound, flavoprotein</fullName>
        <ecNumber evidence="7">1.1.99.3</ecNumber>
    </submittedName>
</protein>
<feature type="domain" description="Glucose-methanol-choline oxidoreductase C-terminal" evidence="6">
    <location>
        <begin position="686"/>
        <end position="812"/>
    </location>
</feature>
<dbReference type="GO" id="GO:0033717">
    <property type="term" value="F:gluconate 2-dehydrogenase (acceptor) activity"/>
    <property type="evidence" value="ECO:0007669"/>
    <property type="project" value="UniProtKB-EC"/>
</dbReference>
<dbReference type="Gene3D" id="3.50.50.60">
    <property type="entry name" value="FAD/NAD(P)-binding domain"/>
    <property type="match status" value="2"/>
</dbReference>
<evidence type="ECO:0000259" key="6">
    <source>
        <dbReference type="Pfam" id="PF05199"/>
    </source>
</evidence>
<dbReference type="Proteomes" id="UP000019593">
    <property type="component" value="Chromosome"/>
</dbReference>
<dbReference type="InterPro" id="IPR006311">
    <property type="entry name" value="TAT_signal"/>
</dbReference>
<keyword evidence="2" id="KW-0285">Flavoprotein</keyword>
<sequence length="833" mass="92177">MPNSFSRRAVLQAAGASGVAAAIGLPAIPRHAFAQSDTRPWAILTDTQARWLAAACDVFIPEDEFPSASQAGVVDFIDLQMATGYGRGEGLYLQAPFYDGTPQQGWQIDMTPAELLLGGIDALTTETTPIFDLDARGRADLVQALSERRQPIGGDMPATDFFTLLHSLTNEGYFADPIYLGNHDYAGWRMVGFPGAHAYYLDRVDDHRPSAPPPPDWASPISAVAAPPRHAPFRPEGRAMADRRLPKTDVVIVGGGWTGLTAAYELAHAGQRCVVLERGHHRHDATHFAGPAEHDELKYALRYGHMQDVKKETLTFRNRRDQRALPMRRLGSFLPGTGLGGAGIHWNGQIWRPLPSDLEMRSHYEARYGAQFIPEDLSIQDWGVSYDELEPHFDFFEKICGAAGYAGNLNGETRAGGNPFEGVRANDYPNPAMRQPISNTLFGQAAERLGYNPFPMPSANVTAAYENPYGAQLHPCPYCGFCERFGCGYMAKADPIICVYDRIKDHENFEIRFDAQVLRVTKSNDGRTATGVVYLDEDGLEVFQPADTVCLNAYALWNVHLMLVSELGRPYDPETRQGTVGRNYSYQTIAAVDAFFDDSVQTDPFMGAGALGVVVDDFNGDNFDHAELGFVGGGYIACKQYHGRPISYQPVPEGTPPWGAEWKRAVRESYARHADLVIHGSSMSTPENYLDLDPTWTDAYGRPLLRMTFNFPQNDRRMSDYVMTRAVEIAQEMDNVTSVSSVNLAAEGNDYSIVPYQTTHNVGGAVIGTDPQTSVVNRYGQMWDHHNVFVFGACLFPQNLGYNPTGPLMGLAYWTLEHMKRDYLPNPRPLMDA</sequence>
<dbReference type="Pfam" id="PF05199">
    <property type="entry name" value="GMC_oxred_C"/>
    <property type="match status" value="1"/>
</dbReference>
<accession>W8S823</accession>
<comment type="similarity">
    <text evidence="1">Belongs to the GMC oxidoreductase family.</text>
</comment>
<reference evidence="7 8" key="1">
    <citation type="submission" date="2013-03" db="EMBL/GenBank/DDBJ databases">
        <authorList>
            <person name="Fiebig A."/>
            <person name="Goeker M."/>
            <person name="Klenk H.-P.P."/>
        </authorList>
    </citation>
    <scope>NUCLEOTIDE SEQUENCE [LARGE SCALE GENOMIC DNA]</scope>
    <source>
        <strain evidence="8">DSM 19469</strain>
    </source>
</reference>
<dbReference type="InterPro" id="IPR027056">
    <property type="entry name" value="Gluconate_2DH_su3"/>
</dbReference>
<dbReference type="InterPro" id="IPR006076">
    <property type="entry name" value="FAD-dep_OxRdtase"/>
</dbReference>